<keyword evidence="4 9" id="KW-1133">Transmembrane helix</keyword>
<evidence type="ECO:0000256" key="5">
    <source>
        <dbReference type="ARBA" id="ARBA00023040"/>
    </source>
</evidence>
<evidence type="ECO:0000256" key="2">
    <source>
        <dbReference type="ARBA" id="ARBA00022475"/>
    </source>
</evidence>
<evidence type="ECO:0000256" key="1">
    <source>
        <dbReference type="ARBA" id="ARBA00004651"/>
    </source>
</evidence>
<keyword evidence="8" id="KW-0807">Transducer</keyword>
<dbReference type="PROSITE" id="PS50262">
    <property type="entry name" value="G_PROTEIN_RECEP_F1_2"/>
    <property type="match status" value="1"/>
</dbReference>
<evidence type="ECO:0000256" key="7">
    <source>
        <dbReference type="ARBA" id="ARBA00023170"/>
    </source>
</evidence>
<dbReference type="Gene3D" id="1.20.1070.10">
    <property type="entry name" value="Rhodopsin 7-helix transmembrane proteins"/>
    <property type="match status" value="1"/>
</dbReference>
<evidence type="ECO:0000259" key="10">
    <source>
        <dbReference type="PROSITE" id="PS50262"/>
    </source>
</evidence>
<protein>
    <submittedName>
        <fullName evidence="11">G_PROTEIN_RECEP_F1_2 domain-containing protein</fullName>
    </submittedName>
</protein>
<evidence type="ECO:0000256" key="4">
    <source>
        <dbReference type="ARBA" id="ARBA00022989"/>
    </source>
</evidence>
<dbReference type="PANTHER" id="PTHR24230">
    <property type="entry name" value="G-PROTEIN COUPLED RECEPTOR"/>
    <property type="match status" value="1"/>
</dbReference>
<dbReference type="InterPro" id="IPR000276">
    <property type="entry name" value="GPCR_Rhodpsn"/>
</dbReference>
<accession>A0A0M3JCI3</accession>
<dbReference type="AlphaFoldDB" id="A0A0M3JCI3"/>
<dbReference type="GO" id="GO:0007218">
    <property type="term" value="P:neuropeptide signaling pathway"/>
    <property type="evidence" value="ECO:0007669"/>
    <property type="project" value="TreeGrafter"/>
</dbReference>
<reference evidence="11" key="1">
    <citation type="submission" date="2017-02" db="UniProtKB">
        <authorList>
            <consortium name="WormBaseParasite"/>
        </authorList>
    </citation>
    <scope>IDENTIFICATION</scope>
</reference>
<name>A0A0M3JCI3_ANISI</name>
<comment type="subcellular location">
    <subcellularLocation>
        <location evidence="1">Cell membrane</location>
        <topology evidence="1">Multi-pass membrane protein</topology>
    </subcellularLocation>
</comment>
<keyword evidence="5" id="KW-0297">G-protein coupled receptor</keyword>
<keyword evidence="2" id="KW-1003">Cell membrane</keyword>
<evidence type="ECO:0000256" key="8">
    <source>
        <dbReference type="ARBA" id="ARBA00023224"/>
    </source>
</evidence>
<proteinExistence type="predicted"/>
<dbReference type="GO" id="GO:0005886">
    <property type="term" value="C:plasma membrane"/>
    <property type="evidence" value="ECO:0007669"/>
    <property type="project" value="UniProtKB-SubCell"/>
</dbReference>
<dbReference type="WBParaSite" id="ASIM_0000531401-mRNA-1">
    <property type="protein sequence ID" value="ASIM_0000531401-mRNA-1"/>
    <property type="gene ID" value="ASIM_0000531401"/>
</dbReference>
<feature type="transmembrane region" description="Helical" evidence="9">
    <location>
        <begin position="127"/>
        <end position="150"/>
    </location>
</feature>
<keyword evidence="6 9" id="KW-0472">Membrane</keyword>
<sequence>LCRVCKFFYTFSFYLNSFVIAGIAIDRACSAYKINSLKAFESANRRVFRTLVAAYAGATIFSIPQIFIFRVFQPLELVDFRQCTPVWTTIAYEYDLRIQLPTTTEREKNMLAAHYMQVHRWEKVYNMAHLLVVFWIPTIIIAFAYVIIICKLNSLKREKSRLIVP</sequence>
<feature type="domain" description="G-protein coupled receptors family 1 profile" evidence="10">
    <location>
        <begin position="1"/>
        <end position="165"/>
    </location>
</feature>
<dbReference type="SUPFAM" id="SSF81321">
    <property type="entry name" value="Family A G protein-coupled receptor-like"/>
    <property type="match status" value="1"/>
</dbReference>
<evidence type="ECO:0000256" key="9">
    <source>
        <dbReference type="SAM" id="Phobius"/>
    </source>
</evidence>
<keyword evidence="3 9" id="KW-0812">Transmembrane</keyword>
<evidence type="ECO:0000256" key="3">
    <source>
        <dbReference type="ARBA" id="ARBA00022692"/>
    </source>
</evidence>
<dbReference type="Pfam" id="PF00001">
    <property type="entry name" value="7tm_1"/>
    <property type="match status" value="1"/>
</dbReference>
<dbReference type="InterPro" id="IPR017452">
    <property type="entry name" value="GPCR_Rhodpsn_7TM"/>
</dbReference>
<evidence type="ECO:0000313" key="11">
    <source>
        <dbReference type="WBParaSite" id="ASIM_0000531401-mRNA-1"/>
    </source>
</evidence>
<dbReference type="PANTHER" id="PTHR24230:SF136">
    <property type="entry name" value="G-PROTEIN COUPLED RECEPTORS FAMILY 1 PROFILE DOMAIN-CONTAINING PROTEIN"/>
    <property type="match status" value="1"/>
</dbReference>
<organism evidence="11">
    <name type="scientific">Anisakis simplex</name>
    <name type="common">Herring worm</name>
    <dbReference type="NCBI Taxonomy" id="6269"/>
    <lineage>
        <taxon>Eukaryota</taxon>
        <taxon>Metazoa</taxon>
        <taxon>Ecdysozoa</taxon>
        <taxon>Nematoda</taxon>
        <taxon>Chromadorea</taxon>
        <taxon>Rhabditida</taxon>
        <taxon>Spirurina</taxon>
        <taxon>Ascaridomorpha</taxon>
        <taxon>Ascaridoidea</taxon>
        <taxon>Anisakidae</taxon>
        <taxon>Anisakis</taxon>
        <taxon>Anisakis simplex complex</taxon>
    </lineage>
</organism>
<evidence type="ECO:0000256" key="6">
    <source>
        <dbReference type="ARBA" id="ARBA00023136"/>
    </source>
</evidence>
<dbReference type="GO" id="GO:0008528">
    <property type="term" value="F:G protein-coupled peptide receptor activity"/>
    <property type="evidence" value="ECO:0007669"/>
    <property type="project" value="TreeGrafter"/>
</dbReference>
<keyword evidence="7" id="KW-0675">Receptor</keyword>
<feature type="transmembrane region" description="Helical" evidence="9">
    <location>
        <begin position="47"/>
        <end position="72"/>
    </location>
</feature>